<evidence type="ECO:0000313" key="3">
    <source>
        <dbReference type="Proteomes" id="UP000566995"/>
    </source>
</evidence>
<gene>
    <name evidence="2" type="ORF">HNP46_002194</name>
</gene>
<proteinExistence type="predicted"/>
<evidence type="ECO:0000313" key="2">
    <source>
        <dbReference type="EMBL" id="MBB4863347.1"/>
    </source>
</evidence>
<dbReference type="RefSeq" id="WP_184588642.1">
    <property type="nucleotide sequence ID" value="NZ_JACHLI010000006.1"/>
</dbReference>
<dbReference type="EMBL" id="JACHLI010000006">
    <property type="protein sequence ID" value="MBB4863347.1"/>
    <property type="molecule type" value="Genomic_DNA"/>
</dbReference>
<feature type="region of interest" description="Disordered" evidence="1">
    <location>
        <begin position="53"/>
        <end position="81"/>
    </location>
</feature>
<dbReference type="Proteomes" id="UP000566995">
    <property type="component" value="Unassembled WGS sequence"/>
</dbReference>
<organism evidence="2 3">
    <name type="scientific">Pseudomonas nitroreducens</name>
    <dbReference type="NCBI Taxonomy" id="46680"/>
    <lineage>
        <taxon>Bacteria</taxon>
        <taxon>Pseudomonadati</taxon>
        <taxon>Pseudomonadota</taxon>
        <taxon>Gammaproteobacteria</taxon>
        <taxon>Pseudomonadales</taxon>
        <taxon>Pseudomonadaceae</taxon>
        <taxon>Pseudomonas</taxon>
    </lineage>
</organism>
<reference evidence="2 3" key="1">
    <citation type="submission" date="2020-08" db="EMBL/GenBank/DDBJ databases">
        <title>Functional genomics of gut bacteria from endangered species of beetles.</title>
        <authorList>
            <person name="Carlos-Shanley C."/>
        </authorList>
    </citation>
    <scope>NUCLEOTIDE SEQUENCE [LARGE SCALE GENOMIC DNA]</scope>
    <source>
        <strain evidence="2 3">S00179</strain>
    </source>
</reference>
<comment type="caution">
    <text evidence="2">The sequence shown here is derived from an EMBL/GenBank/DDBJ whole genome shotgun (WGS) entry which is preliminary data.</text>
</comment>
<sequence>MAGAGSGASMVEALVAQGRTVVGDDGGKVQAGKPVKVSRRDFKRLVELGFLVDPDNPEPATPSGQGPGVIATEGPTVRLAQ</sequence>
<protein>
    <submittedName>
        <fullName evidence="2">Uncharacterized protein</fullName>
    </submittedName>
</protein>
<accession>A0A7W7P1J4</accession>
<dbReference type="AlphaFoldDB" id="A0A7W7P1J4"/>
<name>A0A7W7P1J4_PSENT</name>
<evidence type="ECO:0000256" key="1">
    <source>
        <dbReference type="SAM" id="MobiDB-lite"/>
    </source>
</evidence>